<sequence length="178" mass="20019">MNSDTDSRYLKHIGTRYRNSDSRSEDRRPHGRPHTGVGSAFMKPDFAKSRRLLNLADPFCSTLVIAARRKYSVSPPSTSGPPEFERVFRAQVNCTEYFPLFVSLLWLSGIFFHQGTAAACGVLYLFARYRYFTGYSASSQGRLAPMYLNAGVLWFMIALSALGLLDVLFAHYLGVDIL</sequence>
<dbReference type="Gene3D" id="1.20.120.550">
    <property type="entry name" value="Membrane associated eicosanoid/glutathione metabolism-like domain"/>
    <property type="match status" value="1"/>
</dbReference>
<dbReference type="InterPro" id="IPR023352">
    <property type="entry name" value="MAPEG-like_dom_sf"/>
</dbReference>
<evidence type="ECO:0008006" key="12">
    <source>
        <dbReference type="Google" id="ProtNLM"/>
    </source>
</evidence>
<keyword evidence="11" id="KW-1185">Reference proteome</keyword>
<keyword evidence="6 9" id="KW-1133">Transmembrane helix</keyword>
<evidence type="ECO:0000256" key="9">
    <source>
        <dbReference type="SAM" id="Phobius"/>
    </source>
</evidence>
<evidence type="ECO:0000256" key="5">
    <source>
        <dbReference type="ARBA" id="ARBA00022824"/>
    </source>
</evidence>
<dbReference type="EMBL" id="CAUEEQ010006246">
    <property type="protein sequence ID" value="CAJ0929919.1"/>
    <property type="molecule type" value="Genomic_DNA"/>
</dbReference>
<dbReference type="InterPro" id="IPR001446">
    <property type="entry name" value="5_LipOase_AP"/>
</dbReference>
<dbReference type="InterPro" id="IPR018295">
    <property type="entry name" value="FLAP/GST2/LTC4S_CS"/>
</dbReference>
<dbReference type="Proteomes" id="UP001176940">
    <property type="component" value="Unassembled WGS sequence"/>
</dbReference>
<evidence type="ECO:0000313" key="11">
    <source>
        <dbReference type="Proteomes" id="UP001176940"/>
    </source>
</evidence>
<feature type="transmembrane region" description="Helical" evidence="9">
    <location>
        <begin position="105"/>
        <end position="126"/>
    </location>
</feature>
<evidence type="ECO:0000313" key="10">
    <source>
        <dbReference type="EMBL" id="CAJ0929919.1"/>
    </source>
</evidence>
<comment type="caution">
    <text evidence="10">The sequence shown here is derived from an EMBL/GenBank/DDBJ whole genome shotgun (WGS) entry which is preliminary data.</text>
</comment>
<evidence type="ECO:0000256" key="8">
    <source>
        <dbReference type="SAM" id="MobiDB-lite"/>
    </source>
</evidence>
<reference evidence="10" key="1">
    <citation type="submission" date="2023-07" db="EMBL/GenBank/DDBJ databases">
        <authorList>
            <person name="Stuckert A."/>
        </authorList>
    </citation>
    <scope>NUCLEOTIDE SEQUENCE</scope>
</reference>
<dbReference type="SUPFAM" id="SSF161084">
    <property type="entry name" value="MAPEG domain-like"/>
    <property type="match status" value="1"/>
</dbReference>
<evidence type="ECO:0000256" key="6">
    <source>
        <dbReference type="ARBA" id="ARBA00022989"/>
    </source>
</evidence>
<name>A0ABN9L2J2_9NEOB</name>
<dbReference type="PANTHER" id="PTHR10250">
    <property type="entry name" value="MICROSOMAL GLUTATHIONE S-TRANSFERASE"/>
    <property type="match status" value="1"/>
</dbReference>
<evidence type="ECO:0000256" key="1">
    <source>
        <dbReference type="ARBA" id="ARBA00004477"/>
    </source>
</evidence>
<dbReference type="PROSITE" id="PS01297">
    <property type="entry name" value="FLAP_GST2_LTC4S"/>
    <property type="match status" value="1"/>
</dbReference>
<keyword evidence="5" id="KW-0256">Endoplasmic reticulum</keyword>
<comment type="subcellular location">
    <subcellularLocation>
        <location evidence="1">Endoplasmic reticulum membrane</location>
        <topology evidence="1">Multi-pass membrane protein</topology>
    </subcellularLocation>
</comment>
<dbReference type="InterPro" id="IPR050997">
    <property type="entry name" value="MAPEG"/>
</dbReference>
<keyword evidence="7 9" id="KW-0472">Membrane</keyword>
<comment type="similarity">
    <text evidence="2">Belongs to the MAPEG family.</text>
</comment>
<proteinExistence type="inferred from homology"/>
<keyword evidence="3 9" id="KW-0812">Transmembrane</keyword>
<feature type="region of interest" description="Disordered" evidence="8">
    <location>
        <begin position="12"/>
        <end position="38"/>
    </location>
</feature>
<gene>
    <name evidence="10" type="ORF">RIMI_LOCUS4005003</name>
</gene>
<dbReference type="PANTHER" id="PTHR10250:SF27">
    <property type="entry name" value="LOC100127769 PROTEIN"/>
    <property type="match status" value="1"/>
</dbReference>
<evidence type="ECO:0000256" key="7">
    <source>
        <dbReference type="ARBA" id="ARBA00023136"/>
    </source>
</evidence>
<keyword evidence="4" id="KW-0434">Leukotriene biosynthesis</keyword>
<evidence type="ECO:0000256" key="2">
    <source>
        <dbReference type="ARBA" id="ARBA00010459"/>
    </source>
</evidence>
<accession>A0ABN9L2J2</accession>
<protein>
    <recommendedName>
        <fullName evidence="12">Leukotriene C4 synthase</fullName>
    </recommendedName>
</protein>
<evidence type="ECO:0000256" key="3">
    <source>
        <dbReference type="ARBA" id="ARBA00022692"/>
    </source>
</evidence>
<evidence type="ECO:0000256" key="4">
    <source>
        <dbReference type="ARBA" id="ARBA00022751"/>
    </source>
</evidence>
<feature type="compositionally biased region" description="Basic and acidic residues" evidence="8">
    <location>
        <begin position="18"/>
        <end position="28"/>
    </location>
</feature>
<feature type="transmembrane region" description="Helical" evidence="9">
    <location>
        <begin position="147"/>
        <end position="173"/>
    </location>
</feature>
<dbReference type="InterPro" id="IPR001129">
    <property type="entry name" value="Membr-assoc_MAPEG"/>
</dbReference>
<dbReference type="Pfam" id="PF01124">
    <property type="entry name" value="MAPEG"/>
    <property type="match status" value="1"/>
</dbReference>
<organism evidence="10 11">
    <name type="scientific">Ranitomeya imitator</name>
    <name type="common">mimic poison frog</name>
    <dbReference type="NCBI Taxonomy" id="111125"/>
    <lineage>
        <taxon>Eukaryota</taxon>
        <taxon>Metazoa</taxon>
        <taxon>Chordata</taxon>
        <taxon>Craniata</taxon>
        <taxon>Vertebrata</taxon>
        <taxon>Euteleostomi</taxon>
        <taxon>Amphibia</taxon>
        <taxon>Batrachia</taxon>
        <taxon>Anura</taxon>
        <taxon>Neobatrachia</taxon>
        <taxon>Hyloidea</taxon>
        <taxon>Dendrobatidae</taxon>
        <taxon>Dendrobatinae</taxon>
        <taxon>Ranitomeya</taxon>
    </lineage>
</organism>
<dbReference type="PRINTS" id="PR00488">
    <property type="entry name" value="5LPOXGNASEAP"/>
</dbReference>